<dbReference type="EMBL" id="VSSQ01098440">
    <property type="protein sequence ID" value="MPN41423.1"/>
    <property type="molecule type" value="Genomic_DNA"/>
</dbReference>
<name>A0A645I1P1_9ZZZZ</name>
<comment type="caution">
    <text evidence="1">The sequence shown here is derived from an EMBL/GenBank/DDBJ whole genome shotgun (WGS) entry which is preliminary data.</text>
</comment>
<protein>
    <submittedName>
        <fullName evidence="1">Uncharacterized protein</fullName>
    </submittedName>
</protein>
<evidence type="ECO:0000313" key="1">
    <source>
        <dbReference type="EMBL" id="MPN41423.1"/>
    </source>
</evidence>
<proteinExistence type="predicted"/>
<dbReference type="AlphaFoldDB" id="A0A645I1P1"/>
<accession>A0A645I1P1</accession>
<gene>
    <name evidence="1" type="ORF">SDC9_188969</name>
</gene>
<organism evidence="1">
    <name type="scientific">bioreactor metagenome</name>
    <dbReference type="NCBI Taxonomy" id="1076179"/>
    <lineage>
        <taxon>unclassified sequences</taxon>
        <taxon>metagenomes</taxon>
        <taxon>ecological metagenomes</taxon>
    </lineage>
</organism>
<reference evidence="1" key="1">
    <citation type="submission" date="2019-08" db="EMBL/GenBank/DDBJ databases">
        <authorList>
            <person name="Kucharzyk K."/>
            <person name="Murdoch R.W."/>
            <person name="Higgins S."/>
            <person name="Loffler F."/>
        </authorList>
    </citation>
    <scope>NUCLEOTIDE SEQUENCE</scope>
</reference>
<sequence>MPCIGDVPHVPDLVSDMKQIPVNHVERNKRAAVPQMYITIHRRPANIHPYKRRFDGFEKLFCTTERVVNYQRLRDIFLHNN</sequence>